<dbReference type="Proteomes" id="UP001232536">
    <property type="component" value="Unassembled WGS sequence"/>
</dbReference>
<sequence>MTGVTALGPWPGHKVLKAQDVAFTELAGTPAGVVGMPPVVHMPKRGPYAASTARTAALLEGMAVELGPRGWTLTERPGPDLERSAALLREDLDALAVLGNVWAGPLVVTSRGPWSLAAALWLAREERVLSDAGAVRALVDALADGLDLLARRVREAAPHAELVAVLREPSLPDVLGGAVSAASGHDRLPAVDRAAAAAVLERMVGTLRSAGAARVVVHGGARLATRSLDVLAATSADGLGVAAAGVRGSQWEKLAPLVERGTQMWFGLPREHPRKGGPDVPKIARVIHRPWRDVGLPRAGLADVVVHTDTSGAGDQVLGNLQAAAYETRTAVRVAQVLAERAH</sequence>
<dbReference type="InterPro" id="IPR038071">
    <property type="entry name" value="UROD/MetE-like_sf"/>
</dbReference>
<evidence type="ECO:0000313" key="1">
    <source>
        <dbReference type="EMBL" id="MDO8108243.1"/>
    </source>
</evidence>
<dbReference type="SUPFAM" id="SSF51726">
    <property type="entry name" value="UROD/MetE-like"/>
    <property type="match status" value="1"/>
</dbReference>
<reference evidence="1 2" key="1">
    <citation type="submission" date="2023-07" db="EMBL/GenBank/DDBJ databases">
        <title>Description of novel actinomycetes strains, isolated from tidal flat sediment.</title>
        <authorList>
            <person name="Lu C."/>
        </authorList>
    </citation>
    <scope>NUCLEOTIDE SEQUENCE [LARGE SCALE GENOMIC DNA]</scope>
    <source>
        <strain evidence="1 2">SYSU T00b441</strain>
    </source>
</reference>
<organism evidence="1 2">
    <name type="scientific">Actinotalea lenta</name>
    <dbReference type="NCBI Taxonomy" id="3064654"/>
    <lineage>
        <taxon>Bacteria</taxon>
        <taxon>Bacillati</taxon>
        <taxon>Actinomycetota</taxon>
        <taxon>Actinomycetes</taxon>
        <taxon>Micrococcales</taxon>
        <taxon>Cellulomonadaceae</taxon>
        <taxon>Actinotalea</taxon>
    </lineage>
</organism>
<proteinExistence type="predicted"/>
<evidence type="ECO:0008006" key="3">
    <source>
        <dbReference type="Google" id="ProtNLM"/>
    </source>
</evidence>
<accession>A0ABT9DBI9</accession>
<protein>
    <recommendedName>
        <fullName evidence="3">Methionine synthase</fullName>
    </recommendedName>
</protein>
<dbReference type="RefSeq" id="WP_304601826.1">
    <property type="nucleotide sequence ID" value="NZ_JAUQYO010000001.1"/>
</dbReference>
<comment type="caution">
    <text evidence="1">The sequence shown here is derived from an EMBL/GenBank/DDBJ whole genome shotgun (WGS) entry which is preliminary data.</text>
</comment>
<dbReference type="EMBL" id="JAUQYP010000001">
    <property type="protein sequence ID" value="MDO8108243.1"/>
    <property type="molecule type" value="Genomic_DNA"/>
</dbReference>
<keyword evidence="2" id="KW-1185">Reference proteome</keyword>
<evidence type="ECO:0000313" key="2">
    <source>
        <dbReference type="Proteomes" id="UP001232536"/>
    </source>
</evidence>
<name>A0ABT9DBI9_9CELL</name>
<gene>
    <name evidence="1" type="ORF">Q6348_13665</name>
</gene>